<dbReference type="CDD" id="cd11614">
    <property type="entry name" value="SAF_CpaB_FlgA_like"/>
    <property type="match status" value="1"/>
</dbReference>
<dbReference type="EMBL" id="PGCP01000022">
    <property type="protein sequence ID" value="PJC92501.1"/>
    <property type="molecule type" value="Genomic_DNA"/>
</dbReference>
<evidence type="ECO:0000256" key="1">
    <source>
        <dbReference type="ARBA" id="ARBA00004418"/>
    </source>
</evidence>
<gene>
    <name evidence="8" type="primary">flgA</name>
    <name evidence="8" type="ORF">CUC44_14630</name>
</gene>
<comment type="function">
    <text evidence="6">Involved in the assembly process of the P-ring formation. It may associate with FlgF on the rod constituting a structure essential for the P-ring assembly or may act as a modulator protein for the P-ring assembly.</text>
</comment>
<comment type="similarity">
    <text evidence="2">Belongs to the FlgA family.</text>
</comment>
<proteinExistence type="inferred from homology"/>
<evidence type="ECO:0000256" key="2">
    <source>
        <dbReference type="ARBA" id="ARBA00010474"/>
    </source>
</evidence>
<evidence type="ECO:0000256" key="4">
    <source>
        <dbReference type="ARBA" id="ARBA00022729"/>
    </source>
</evidence>
<dbReference type="PANTHER" id="PTHR36307">
    <property type="entry name" value="FLAGELLA BASAL BODY P-RING FORMATION PROTEIN FLGA"/>
    <property type="match status" value="1"/>
</dbReference>
<name>A0A2M8H7M1_9GAMM</name>
<organism evidence="8 9">
    <name type="scientific">Aeromonas lusitana</name>
    <dbReference type="NCBI Taxonomy" id="931529"/>
    <lineage>
        <taxon>Bacteria</taxon>
        <taxon>Pseudomonadati</taxon>
        <taxon>Pseudomonadota</taxon>
        <taxon>Gammaproteobacteria</taxon>
        <taxon>Aeromonadales</taxon>
        <taxon>Aeromonadaceae</taxon>
        <taxon>Aeromonas</taxon>
    </lineage>
</organism>
<evidence type="ECO:0000256" key="3">
    <source>
        <dbReference type="ARBA" id="ARBA00014754"/>
    </source>
</evidence>
<feature type="domain" description="SAF" evidence="7">
    <location>
        <begin position="141"/>
        <end position="203"/>
    </location>
</feature>
<dbReference type="PANTHER" id="PTHR36307:SF1">
    <property type="entry name" value="FLAGELLA BASAL BODY P-RING FORMATION PROTEIN FLGA"/>
    <property type="match status" value="1"/>
</dbReference>
<evidence type="ECO:0000313" key="9">
    <source>
        <dbReference type="Proteomes" id="UP000232060"/>
    </source>
</evidence>
<keyword evidence="5" id="KW-0574">Periplasm</keyword>
<dbReference type="NCBIfam" id="TIGR03170">
    <property type="entry name" value="flgA_cterm"/>
    <property type="match status" value="1"/>
</dbReference>
<evidence type="ECO:0000313" key="8">
    <source>
        <dbReference type="EMBL" id="PJC92501.1"/>
    </source>
</evidence>
<dbReference type="InterPro" id="IPR041231">
    <property type="entry name" value="FlgA_N"/>
</dbReference>
<dbReference type="InterPro" id="IPR013974">
    <property type="entry name" value="SAF"/>
</dbReference>
<keyword evidence="4" id="KW-0732">Signal</keyword>
<dbReference type="GO" id="GO:0042597">
    <property type="term" value="C:periplasmic space"/>
    <property type="evidence" value="ECO:0007669"/>
    <property type="project" value="UniProtKB-SubCell"/>
</dbReference>
<protein>
    <recommendedName>
        <fullName evidence="3">Flagella basal body P-ring formation protein FlgA</fullName>
    </recommendedName>
</protein>
<dbReference type="GO" id="GO:0044780">
    <property type="term" value="P:bacterial-type flagellum assembly"/>
    <property type="evidence" value="ECO:0007669"/>
    <property type="project" value="InterPro"/>
</dbReference>
<dbReference type="Proteomes" id="UP000232060">
    <property type="component" value="Unassembled WGS sequence"/>
</dbReference>
<dbReference type="Pfam" id="PF17656">
    <property type="entry name" value="ChapFlgA_N"/>
    <property type="match status" value="1"/>
</dbReference>
<keyword evidence="9" id="KW-1185">Reference proteome</keyword>
<sequence length="266" mass="30181">MKSRYFRWLGYRQWLISQTKGEALFPIWKWVRLLGLPLALLLGQPVWAEATPLSEQLEIELRSDATAALDDYLQQQGWPSTQAEYQIWLSPAVVHLPSCQQEIRLQAGGQYRQPWGRRPYLVECTEPAWQLRARVEVSLMMPVWVTAREIQKGRAIQPADLVEKELDVSRLQRGFIPSNHSPVGSKSNRHLRMGQLISELDLQKAWAVQEGEGVLIRAGQAGFSATTRGKALESGAIGDGIRVRNNQSGKEIQAWVIEKGEVETRF</sequence>
<dbReference type="InterPro" id="IPR039246">
    <property type="entry name" value="Flagellar_FlgA"/>
</dbReference>
<dbReference type="Pfam" id="PF13144">
    <property type="entry name" value="ChapFlgA"/>
    <property type="match status" value="1"/>
</dbReference>
<comment type="caution">
    <text evidence="8">The sequence shown here is derived from an EMBL/GenBank/DDBJ whole genome shotgun (WGS) entry which is preliminary data.</text>
</comment>
<dbReference type="Gene3D" id="2.30.30.760">
    <property type="match status" value="1"/>
</dbReference>
<keyword evidence="8" id="KW-0966">Cell projection</keyword>
<dbReference type="Gene3D" id="3.90.1210.10">
    <property type="entry name" value="Antifreeze-like/N-acetylneuraminic acid synthase C-terminal domain"/>
    <property type="match status" value="1"/>
</dbReference>
<evidence type="ECO:0000256" key="6">
    <source>
        <dbReference type="ARBA" id="ARBA00025643"/>
    </source>
</evidence>
<accession>A0A2M8H7M1</accession>
<keyword evidence="8" id="KW-0969">Cilium</keyword>
<evidence type="ECO:0000259" key="7">
    <source>
        <dbReference type="SMART" id="SM00858"/>
    </source>
</evidence>
<evidence type="ECO:0000256" key="5">
    <source>
        <dbReference type="ARBA" id="ARBA00022764"/>
    </source>
</evidence>
<dbReference type="OrthoDB" id="6397807at2"/>
<reference evidence="8 9" key="1">
    <citation type="submission" date="2017-11" db="EMBL/GenBank/DDBJ databases">
        <title>Draft genome sequence of environmental isolate Aeromonas lusitania sp. nov. MDC 2473.</title>
        <authorList>
            <person name="Colston S.M."/>
            <person name="Navarro A."/>
            <person name="Martinez-Murcia A.J."/>
            <person name="Graf J."/>
        </authorList>
    </citation>
    <scope>NUCLEOTIDE SEQUENCE [LARGE SCALE GENOMIC DNA]</scope>
    <source>
        <strain evidence="8 9">MDC 2473</strain>
    </source>
</reference>
<dbReference type="SMART" id="SM00858">
    <property type="entry name" value="SAF"/>
    <property type="match status" value="1"/>
</dbReference>
<comment type="subcellular location">
    <subcellularLocation>
        <location evidence="1">Periplasm</location>
    </subcellularLocation>
</comment>
<keyword evidence="8" id="KW-0282">Flagellum</keyword>
<dbReference type="RefSeq" id="WP_100860706.1">
    <property type="nucleotide sequence ID" value="NZ_PGCP01000022.1"/>
</dbReference>
<dbReference type="InterPro" id="IPR017585">
    <property type="entry name" value="SAF_FlgA"/>
</dbReference>
<dbReference type="AlphaFoldDB" id="A0A2M8H7M1"/>